<feature type="signal peptide" evidence="1">
    <location>
        <begin position="1"/>
        <end position="22"/>
    </location>
</feature>
<comment type="caution">
    <text evidence="2">The sequence shown here is derived from an EMBL/GenBank/DDBJ whole genome shotgun (WGS) entry which is preliminary data.</text>
</comment>
<accession>A0A8T0HLN9</accession>
<evidence type="ECO:0000256" key="1">
    <source>
        <dbReference type="SAM" id="SignalP"/>
    </source>
</evidence>
<proteinExistence type="predicted"/>
<sequence>MCLRCDFCFLILFCVDTVKITASCISLNRDIFVASRYSVSGTDFMSTNKASFVQV</sequence>
<keyword evidence="3" id="KW-1185">Reference proteome</keyword>
<protein>
    <submittedName>
        <fullName evidence="2">Uncharacterized protein</fullName>
    </submittedName>
</protein>
<feature type="chain" id="PRO_5035798231" evidence="1">
    <location>
        <begin position="23"/>
        <end position="55"/>
    </location>
</feature>
<evidence type="ECO:0000313" key="3">
    <source>
        <dbReference type="Proteomes" id="UP000822688"/>
    </source>
</evidence>
<keyword evidence="1" id="KW-0732">Signal</keyword>
<name>A0A8T0HLN9_CERPU</name>
<dbReference type="Proteomes" id="UP000822688">
    <property type="component" value="Chromosome V"/>
</dbReference>
<gene>
    <name evidence="2" type="ORF">KC19_VG038600</name>
</gene>
<evidence type="ECO:0000313" key="2">
    <source>
        <dbReference type="EMBL" id="KAG0571737.1"/>
    </source>
</evidence>
<organism evidence="2 3">
    <name type="scientific">Ceratodon purpureus</name>
    <name type="common">Fire moss</name>
    <name type="synonym">Dicranum purpureum</name>
    <dbReference type="NCBI Taxonomy" id="3225"/>
    <lineage>
        <taxon>Eukaryota</taxon>
        <taxon>Viridiplantae</taxon>
        <taxon>Streptophyta</taxon>
        <taxon>Embryophyta</taxon>
        <taxon>Bryophyta</taxon>
        <taxon>Bryophytina</taxon>
        <taxon>Bryopsida</taxon>
        <taxon>Dicranidae</taxon>
        <taxon>Pseudoditrichales</taxon>
        <taxon>Ditrichaceae</taxon>
        <taxon>Ceratodon</taxon>
    </lineage>
</organism>
<dbReference type="EMBL" id="CM026426">
    <property type="protein sequence ID" value="KAG0571737.1"/>
    <property type="molecule type" value="Genomic_DNA"/>
</dbReference>
<dbReference type="AlphaFoldDB" id="A0A8T0HLN9"/>
<reference evidence="2" key="1">
    <citation type="submission" date="2020-06" db="EMBL/GenBank/DDBJ databases">
        <title>WGS assembly of Ceratodon purpureus strain R40.</title>
        <authorList>
            <person name="Carey S.B."/>
            <person name="Jenkins J."/>
            <person name="Shu S."/>
            <person name="Lovell J.T."/>
            <person name="Sreedasyam A."/>
            <person name="Maumus F."/>
            <person name="Tiley G.P."/>
            <person name="Fernandez-Pozo N."/>
            <person name="Barry K."/>
            <person name="Chen C."/>
            <person name="Wang M."/>
            <person name="Lipzen A."/>
            <person name="Daum C."/>
            <person name="Saski C.A."/>
            <person name="Payton A.C."/>
            <person name="Mcbreen J.C."/>
            <person name="Conrad R.E."/>
            <person name="Kollar L.M."/>
            <person name="Olsson S."/>
            <person name="Huttunen S."/>
            <person name="Landis J.B."/>
            <person name="Wickett N.J."/>
            <person name="Johnson M.G."/>
            <person name="Rensing S.A."/>
            <person name="Grimwood J."/>
            <person name="Schmutz J."/>
            <person name="Mcdaniel S.F."/>
        </authorList>
    </citation>
    <scope>NUCLEOTIDE SEQUENCE</scope>
    <source>
        <strain evidence="2">R40</strain>
    </source>
</reference>